<dbReference type="Gene3D" id="2.60.60.30">
    <property type="entry name" value="sav2460 like domains"/>
    <property type="match status" value="1"/>
</dbReference>
<dbReference type="CDD" id="cd01127">
    <property type="entry name" value="TrwB_TraG_TraD_VirD4"/>
    <property type="match status" value="1"/>
</dbReference>
<dbReference type="PROSITE" id="PS50901">
    <property type="entry name" value="FTSK"/>
    <property type="match status" value="1"/>
</dbReference>
<dbReference type="Pfam" id="PF02342">
    <property type="entry name" value="TerD"/>
    <property type="match status" value="1"/>
</dbReference>
<dbReference type="SUPFAM" id="SSF52540">
    <property type="entry name" value="P-loop containing nucleoside triphosphate hydrolases"/>
    <property type="match status" value="1"/>
</dbReference>
<feature type="compositionally biased region" description="Low complexity" evidence="4">
    <location>
        <begin position="172"/>
        <end position="181"/>
    </location>
</feature>
<dbReference type="PANTHER" id="PTHR22683:SF41">
    <property type="entry name" value="DNA TRANSLOCASE FTSK"/>
    <property type="match status" value="1"/>
</dbReference>
<accession>A0ABR4ZDX1</accession>
<proteinExistence type="predicted"/>
<evidence type="ECO:0000256" key="3">
    <source>
        <dbReference type="PROSITE-ProRule" id="PRU00289"/>
    </source>
</evidence>
<keyword evidence="6" id="KW-0131">Cell cycle</keyword>
<feature type="domain" description="FtsK" evidence="5">
    <location>
        <begin position="848"/>
        <end position="1044"/>
    </location>
</feature>
<evidence type="ECO:0000256" key="1">
    <source>
        <dbReference type="ARBA" id="ARBA00022741"/>
    </source>
</evidence>
<reference evidence="6 7" key="1">
    <citation type="journal article" date="2014" name="Int. J. Syst. Evol. Microbiol.">
        <title>Nocardia vulneris sp. nov., isolated from wounds of human patients in North America.</title>
        <authorList>
            <person name="Lasker B.A."/>
            <person name="Bell M."/>
            <person name="Klenk H.P."/>
            <person name="Sproer C."/>
            <person name="Schumann C."/>
            <person name="Schumann P."/>
            <person name="Brown J.M."/>
        </authorList>
    </citation>
    <scope>NUCLEOTIDE SEQUENCE [LARGE SCALE GENOMIC DNA]</scope>
    <source>
        <strain evidence="6 7">W9851</strain>
    </source>
</reference>
<keyword evidence="2 3" id="KW-0067">ATP-binding</keyword>
<evidence type="ECO:0000259" key="5">
    <source>
        <dbReference type="PROSITE" id="PS50901"/>
    </source>
</evidence>
<sequence>MQLAKGQNTPLHGTAVDLRLSSESGTPALYVAMLGADDRVATPTDFRHRGSPGPGPVSFAESAVHLDLLAVSNTVQRIVVLATVADTPLPALELTVTGPAGATAATFTMPPATAETATIVCEVYRRNGQWKLRAVGQGYESGLPGAAADFGFDATVSPPTTAADRTQAVDGTPQTRPAPTATAPPSPSGVPPTAPPAARAMPTTKDRRDRSSRGLRAPERHAATEVSAAGAATPQVHASASAAASSPSDAPPRTPSPRTGVYVSGSAWQGNTSVGETFDGARVPVLARRTELAPVADRVKGEATASIARLLRTVVTNAVSSMPSTSDGVQRIQHELAQDRELLWNAYETVRGDVLHKYRTQAFTNLLPANWYEREPAPRPGYSGSNPEVKAEHWLIDAAAATEAVRGAGIRVTSNGRAQQRRELIDTAATVLGRYDAAVRDAELTAQHKTAKLFTDVFAQFRRQMSVAITRMTDQYVAVELGAITPCPAEATPVWQAVADATTIAPSPPTRMVFPLGLIRLTQARIHTELTVPAPPGGNHEHTFTLPLEDSTPPIPVLLDLDDTGGIVTDSTAVVENLTLDMLATLPAGRLKIDVVDPMKVGASMNFLYGVGEAGEKIYGQKVWGSHNVNELLTELENHVAFVTQKYLQGTHETLTAYNRAAGEVAEPYRLLLLFDHPHAFTRDGRMYDDESLKRLERLATVGRRAGVLIAATTDSATTSLDSLATAFTGRQDTGLVARLQLPTGVRPAQYVTRGELDWRLRPYPLPSDQVRAEVLAHIERSLATSGDTQVAPKRVHELAVQAMERAVARGTQAPEIIADPHDPATWWQSSVDDRVVARFGRMGATDVAELRLDSGALSSALIGGRTGSGKSVLLHSIILGIALQYSPAEVEFYLIDFKEGVEFKPYATPGLPHAKVVAIETNRDFGISVLESLDSEIARRAALFKNAGQGQMEIGRYRQSTGERMPRIVLIIDEFHMLLEQDDATATRGAGLLDRIIRQGRAFGVHTLLASQSVSGGGQKIRTALNQIPNRLVLASSVQDSEQLLAEGNADAQLLSKPGEGIINDHAGQAEANNRFQCAYWPAELRATLIAQLREQADVHGFTARPAVFEGDIAVAPQDYPLEIFTRSDRRAALVLPMGAPMSLDPPLALRLGREPGNNLLVVDPNALPTLALQIAVLRAADIRVEYVDFAAIEQHSEALFARLTTAGAVACHRRKLGDVLDSLLSELAERTELDEYHGPARVLFLVGLHRARELNPDAFDEDSESAKLARLLRHGPEVGLHVVGWADRYASLQRRIDPDGLRQFGFKVLGPASEDDSRVLIDSEVAANLTANQFAVDDYDNARTDIVRRFADPGPEWLDLLLRTECGHDG</sequence>
<evidence type="ECO:0000313" key="7">
    <source>
        <dbReference type="Proteomes" id="UP000031364"/>
    </source>
</evidence>
<feature type="compositionally biased region" description="Pro residues" evidence="4">
    <location>
        <begin position="182"/>
        <end position="195"/>
    </location>
</feature>
<evidence type="ECO:0000256" key="2">
    <source>
        <dbReference type="ARBA" id="ARBA00022840"/>
    </source>
</evidence>
<organism evidence="6 7">
    <name type="scientific">Nocardia vulneris</name>
    <dbReference type="NCBI Taxonomy" id="1141657"/>
    <lineage>
        <taxon>Bacteria</taxon>
        <taxon>Bacillati</taxon>
        <taxon>Actinomycetota</taxon>
        <taxon>Actinomycetes</taxon>
        <taxon>Mycobacteriales</taxon>
        <taxon>Nocardiaceae</taxon>
        <taxon>Nocardia</taxon>
    </lineage>
</organism>
<evidence type="ECO:0000256" key="4">
    <source>
        <dbReference type="SAM" id="MobiDB-lite"/>
    </source>
</evidence>
<dbReference type="InterPro" id="IPR003325">
    <property type="entry name" value="TerD"/>
</dbReference>
<feature type="binding site" evidence="3">
    <location>
        <begin position="865"/>
        <end position="872"/>
    </location>
    <ligand>
        <name>ATP</name>
        <dbReference type="ChEBI" id="CHEBI:30616"/>
    </ligand>
</feature>
<keyword evidence="6" id="KW-0132">Cell division</keyword>
<dbReference type="InterPro" id="IPR027417">
    <property type="entry name" value="P-loop_NTPase"/>
</dbReference>
<dbReference type="GO" id="GO:0051301">
    <property type="term" value="P:cell division"/>
    <property type="evidence" value="ECO:0007669"/>
    <property type="project" value="UniProtKB-KW"/>
</dbReference>
<comment type="caution">
    <text evidence="6">The sequence shown here is derived from an EMBL/GenBank/DDBJ whole genome shotgun (WGS) entry which is preliminary data.</text>
</comment>
<dbReference type="CDD" id="cd06974">
    <property type="entry name" value="TerD_like"/>
    <property type="match status" value="1"/>
</dbReference>
<dbReference type="InterPro" id="IPR050206">
    <property type="entry name" value="FtsK/SpoIIIE/SftA"/>
</dbReference>
<dbReference type="PANTHER" id="PTHR22683">
    <property type="entry name" value="SPORULATION PROTEIN RELATED"/>
    <property type="match status" value="1"/>
</dbReference>
<feature type="compositionally biased region" description="Low complexity" evidence="4">
    <location>
        <begin position="224"/>
        <end position="248"/>
    </location>
</feature>
<dbReference type="RefSeq" id="WP_043672356.1">
    <property type="nucleotide sequence ID" value="NZ_BDCI01000001.1"/>
</dbReference>
<dbReference type="EMBL" id="JNFP01000021">
    <property type="protein sequence ID" value="KIA63446.1"/>
    <property type="molecule type" value="Genomic_DNA"/>
</dbReference>
<dbReference type="Gene3D" id="3.40.50.300">
    <property type="entry name" value="P-loop containing nucleotide triphosphate hydrolases"/>
    <property type="match status" value="3"/>
</dbReference>
<feature type="region of interest" description="Disordered" evidence="4">
    <location>
        <begin position="154"/>
        <end position="264"/>
    </location>
</feature>
<keyword evidence="1 3" id="KW-0547">Nucleotide-binding</keyword>
<dbReference type="Pfam" id="PF01580">
    <property type="entry name" value="FtsK_SpoIIIE"/>
    <property type="match status" value="1"/>
</dbReference>
<dbReference type="InterPro" id="IPR002543">
    <property type="entry name" value="FtsK_dom"/>
</dbReference>
<dbReference type="Proteomes" id="UP000031364">
    <property type="component" value="Unassembled WGS sequence"/>
</dbReference>
<name>A0ABR4ZDX1_9NOCA</name>
<feature type="compositionally biased region" description="Basic and acidic residues" evidence="4">
    <location>
        <begin position="204"/>
        <end position="223"/>
    </location>
</feature>
<protein>
    <submittedName>
        <fullName evidence="6">Cell division protein FtsK</fullName>
    </submittedName>
</protein>
<evidence type="ECO:0000313" key="6">
    <source>
        <dbReference type="EMBL" id="KIA63446.1"/>
    </source>
</evidence>
<keyword evidence="7" id="KW-1185">Reference proteome</keyword>
<gene>
    <name evidence="6" type="ORF">FG87_19170</name>
</gene>